<keyword evidence="5" id="KW-0547">Nucleotide-binding</keyword>
<dbReference type="Pfam" id="PF07714">
    <property type="entry name" value="PK_Tyr_Ser-Thr"/>
    <property type="match status" value="1"/>
</dbReference>
<dbReference type="Proteomes" id="UP000265703">
    <property type="component" value="Unassembled WGS sequence"/>
</dbReference>
<evidence type="ECO:0000256" key="1">
    <source>
        <dbReference type="ARBA" id="ARBA00004167"/>
    </source>
</evidence>
<dbReference type="GO" id="GO:0016020">
    <property type="term" value="C:membrane"/>
    <property type="evidence" value="ECO:0007669"/>
    <property type="project" value="UniProtKB-SubCell"/>
</dbReference>
<evidence type="ECO:0000256" key="8">
    <source>
        <dbReference type="ARBA" id="ARBA00022989"/>
    </source>
</evidence>
<dbReference type="EMBL" id="QKYT01000779">
    <property type="protein sequence ID" value="RIA81554.1"/>
    <property type="molecule type" value="Genomic_DNA"/>
</dbReference>
<feature type="domain" description="Protein kinase" evidence="10">
    <location>
        <begin position="1"/>
        <end position="157"/>
    </location>
</feature>
<evidence type="ECO:0000313" key="11">
    <source>
        <dbReference type="EMBL" id="RIA81554.1"/>
    </source>
</evidence>
<dbReference type="GO" id="GO:0005524">
    <property type="term" value="F:ATP binding"/>
    <property type="evidence" value="ECO:0007669"/>
    <property type="project" value="UniProtKB-KW"/>
</dbReference>
<dbReference type="InterPro" id="IPR052232">
    <property type="entry name" value="RLK_Ser/Thr-Kinase"/>
</dbReference>
<keyword evidence="2" id="KW-0597">Phosphoprotein</keyword>
<evidence type="ECO:0000256" key="7">
    <source>
        <dbReference type="ARBA" id="ARBA00022840"/>
    </source>
</evidence>
<evidence type="ECO:0000256" key="2">
    <source>
        <dbReference type="ARBA" id="ARBA00022553"/>
    </source>
</evidence>
<dbReference type="STRING" id="658196.A0A397SGI6"/>
<proteinExistence type="predicted"/>
<comment type="caution">
    <text evidence="11">The sequence shown here is derived from an EMBL/GenBank/DDBJ whole genome shotgun (WGS) entry which is preliminary data.</text>
</comment>
<keyword evidence="3" id="KW-0808">Transferase</keyword>
<evidence type="ECO:0000256" key="3">
    <source>
        <dbReference type="ARBA" id="ARBA00022679"/>
    </source>
</evidence>
<keyword evidence="9" id="KW-0472">Membrane</keyword>
<sequence>MVMQYANHGNLRQFLNGEFNSLNWYNKFKILCQIAHGLGNIHKEGLIHQDFHSGNILSHDNFKGFDDFKYFISDLGLSKSANEKSEKNKKNVYEVLPYVAPKVLRGKIYTQESDVYNNFGTITYEIFTGLSPYYDMLHEEFLVIKICHQVLDLKSLN</sequence>
<evidence type="ECO:0000313" key="12">
    <source>
        <dbReference type="Proteomes" id="UP000265703"/>
    </source>
</evidence>
<dbReference type="PROSITE" id="PS50011">
    <property type="entry name" value="PROTEIN_KINASE_DOM"/>
    <property type="match status" value="1"/>
</dbReference>
<dbReference type="AlphaFoldDB" id="A0A397SGI6"/>
<dbReference type="SUPFAM" id="SSF56112">
    <property type="entry name" value="Protein kinase-like (PK-like)"/>
    <property type="match status" value="1"/>
</dbReference>
<keyword evidence="6 11" id="KW-0418">Kinase</keyword>
<dbReference type="Gene3D" id="1.10.510.10">
    <property type="entry name" value="Transferase(Phosphotransferase) domain 1"/>
    <property type="match status" value="1"/>
</dbReference>
<evidence type="ECO:0000256" key="9">
    <source>
        <dbReference type="ARBA" id="ARBA00023136"/>
    </source>
</evidence>
<evidence type="ECO:0000259" key="10">
    <source>
        <dbReference type="PROSITE" id="PS50011"/>
    </source>
</evidence>
<keyword evidence="12" id="KW-1185">Reference proteome</keyword>
<keyword evidence="7" id="KW-0067">ATP-binding</keyword>
<reference evidence="11 12" key="1">
    <citation type="submission" date="2018-06" db="EMBL/GenBank/DDBJ databases">
        <title>Comparative genomics reveals the genomic features of Rhizophagus irregularis, R. cerebriforme, R. diaphanum and Gigaspora rosea, and their symbiotic lifestyle signature.</title>
        <authorList>
            <person name="Morin E."/>
            <person name="San Clemente H."/>
            <person name="Chen E.C.H."/>
            <person name="De La Providencia I."/>
            <person name="Hainaut M."/>
            <person name="Kuo A."/>
            <person name="Kohler A."/>
            <person name="Murat C."/>
            <person name="Tang N."/>
            <person name="Roy S."/>
            <person name="Loubradou J."/>
            <person name="Henrissat B."/>
            <person name="Grigoriev I.V."/>
            <person name="Corradi N."/>
            <person name="Roux C."/>
            <person name="Martin F.M."/>
        </authorList>
    </citation>
    <scope>NUCLEOTIDE SEQUENCE [LARGE SCALE GENOMIC DNA]</scope>
    <source>
        <strain evidence="11 12">DAOM 227022</strain>
    </source>
</reference>
<protein>
    <submittedName>
        <fullName evidence="11">Kinase-like domain-containing protein</fullName>
    </submittedName>
</protein>
<comment type="subcellular location">
    <subcellularLocation>
        <location evidence="1">Membrane</location>
        <topology evidence="1">Single-pass membrane protein</topology>
    </subcellularLocation>
</comment>
<organism evidence="11 12">
    <name type="scientific">Glomus cerebriforme</name>
    <dbReference type="NCBI Taxonomy" id="658196"/>
    <lineage>
        <taxon>Eukaryota</taxon>
        <taxon>Fungi</taxon>
        <taxon>Fungi incertae sedis</taxon>
        <taxon>Mucoromycota</taxon>
        <taxon>Glomeromycotina</taxon>
        <taxon>Glomeromycetes</taxon>
        <taxon>Glomerales</taxon>
        <taxon>Glomeraceae</taxon>
        <taxon>Glomus</taxon>
    </lineage>
</organism>
<evidence type="ECO:0000256" key="6">
    <source>
        <dbReference type="ARBA" id="ARBA00022777"/>
    </source>
</evidence>
<dbReference type="PANTHER" id="PTHR47984:SF14">
    <property type="entry name" value="OS01G0323000 PROTEIN"/>
    <property type="match status" value="1"/>
</dbReference>
<keyword evidence="8" id="KW-1133">Transmembrane helix</keyword>
<dbReference type="InterPro" id="IPR001245">
    <property type="entry name" value="Ser-Thr/Tyr_kinase_cat_dom"/>
</dbReference>
<evidence type="ECO:0000256" key="4">
    <source>
        <dbReference type="ARBA" id="ARBA00022692"/>
    </source>
</evidence>
<dbReference type="InterPro" id="IPR011009">
    <property type="entry name" value="Kinase-like_dom_sf"/>
</dbReference>
<evidence type="ECO:0000256" key="5">
    <source>
        <dbReference type="ARBA" id="ARBA00022741"/>
    </source>
</evidence>
<dbReference type="InterPro" id="IPR000719">
    <property type="entry name" value="Prot_kinase_dom"/>
</dbReference>
<dbReference type="GO" id="GO:0004672">
    <property type="term" value="F:protein kinase activity"/>
    <property type="evidence" value="ECO:0007669"/>
    <property type="project" value="InterPro"/>
</dbReference>
<accession>A0A397SGI6</accession>
<dbReference type="PANTHER" id="PTHR47984">
    <property type="entry name" value="OS01G0323000 PROTEIN"/>
    <property type="match status" value="1"/>
</dbReference>
<keyword evidence="4" id="KW-0812">Transmembrane</keyword>
<name>A0A397SGI6_9GLOM</name>
<gene>
    <name evidence="11" type="ORF">C1645_836824</name>
</gene>